<feature type="transmembrane region" description="Helical" evidence="1">
    <location>
        <begin position="187"/>
        <end position="206"/>
    </location>
</feature>
<protein>
    <submittedName>
        <fullName evidence="2">Uncharacterized protein</fullName>
    </submittedName>
</protein>
<dbReference type="Proteomes" id="UP001142078">
    <property type="component" value="Unassembled WGS sequence"/>
</dbReference>
<feature type="transmembrane region" description="Helical" evidence="1">
    <location>
        <begin position="122"/>
        <end position="143"/>
    </location>
</feature>
<evidence type="ECO:0000313" key="3">
    <source>
        <dbReference type="Proteomes" id="UP001142078"/>
    </source>
</evidence>
<dbReference type="AlphaFoldDB" id="A0A9X2MH90"/>
<comment type="caution">
    <text evidence="2">The sequence shown here is derived from an EMBL/GenBank/DDBJ whole genome shotgun (WGS) entry which is preliminary data.</text>
</comment>
<evidence type="ECO:0000256" key="1">
    <source>
        <dbReference type="SAM" id="Phobius"/>
    </source>
</evidence>
<feature type="transmembrane region" description="Helical" evidence="1">
    <location>
        <begin position="17"/>
        <end position="38"/>
    </location>
</feature>
<keyword evidence="1" id="KW-0812">Transmembrane</keyword>
<sequence>MGFIRSKILNNEIKHHILLNVSLCFVIFLLIYIIFGINELKKDVVLIITERFLPLMAIILLTSCFECELDKGINEVIRSKTISIGEIYFMRLILRIVVYILLSLIFMYVLKTKGAFVEYPSYALESISIGLLLGSLGVFISGISSSLIGGYFGPLMYYLIQWLGNWKRLGVFYLFRIGKGLEPMVQLNMGIALLFLSLGFLGKYIMERRE</sequence>
<dbReference type="EMBL" id="JANJZL010000004">
    <property type="protein sequence ID" value="MCR2044013.1"/>
    <property type="molecule type" value="Genomic_DNA"/>
</dbReference>
<dbReference type="RefSeq" id="WP_042682975.1">
    <property type="nucleotide sequence ID" value="NZ_CABKTM010000049.1"/>
</dbReference>
<organism evidence="2 3">
    <name type="scientific">Anaerosalibacter massiliensis</name>
    <dbReference type="NCBI Taxonomy" id="1347392"/>
    <lineage>
        <taxon>Bacteria</taxon>
        <taxon>Bacillati</taxon>
        <taxon>Bacillota</taxon>
        <taxon>Tissierellia</taxon>
        <taxon>Tissierellales</taxon>
        <taxon>Sporanaerobacteraceae</taxon>
        <taxon>Anaerosalibacter</taxon>
    </lineage>
</organism>
<gene>
    <name evidence="2" type="ORF">NSA23_07745</name>
</gene>
<name>A0A9X2MH90_9FIRM</name>
<keyword evidence="1" id="KW-1133">Transmembrane helix</keyword>
<accession>A0A9X2MH90</accession>
<proteinExistence type="predicted"/>
<keyword evidence="3" id="KW-1185">Reference proteome</keyword>
<reference evidence="2" key="1">
    <citation type="submission" date="2022-07" db="EMBL/GenBank/DDBJ databases">
        <title>Enhanced cultured diversity of the mouse gut microbiota enables custom-made synthetic communities.</title>
        <authorList>
            <person name="Afrizal A."/>
        </authorList>
    </citation>
    <scope>NUCLEOTIDE SEQUENCE</scope>
    <source>
        <strain evidence="2">DSM 29482</strain>
    </source>
</reference>
<evidence type="ECO:0000313" key="2">
    <source>
        <dbReference type="EMBL" id="MCR2044013.1"/>
    </source>
</evidence>
<keyword evidence="1" id="KW-0472">Membrane</keyword>
<feature type="transmembrane region" description="Helical" evidence="1">
    <location>
        <begin position="88"/>
        <end position="110"/>
    </location>
</feature>
<feature type="transmembrane region" description="Helical" evidence="1">
    <location>
        <begin position="44"/>
        <end position="67"/>
    </location>
</feature>